<reference evidence="2" key="1">
    <citation type="journal article" date="2019" name="Sci. Rep.">
        <title>Draft genome of Tanacetum cinerariifolium, the natural source of mosquito coil.</title>
        <authorList>
            <person name="Yamashiro T."/>
            <person name="Shiraishi A."/>
            <person name="Satake H."/>
            <person name="Nakayama K."/>
        </authorList>
    </citation>
    <scope>NUCLEOTIDE SEQUENCE</scope>
</reference>
<comment type="caution">
    <text evidence="2">The sequence shown here is derived from an EMBL/GenBank/DDBJ whole genome shotgun (WGS) entry which is preliminary data.</text>
</comment>
<protein>
    <submittedName>
        <fullName evidence="2">Uncharacterized protein</fullName>
    </submittedName>
</protein>
<evidence type="ECO:0000256" key="1">
    <source>
        <dbReference type="SAM" id="MobiDB-lite"/>
    </source>
</evidence>
<dbReference type="EMBL" id="BKCJ010247881">
    <property type="protein sequence ID" value="GEZ16646.1"/>
    <property type="molecule type" value="Genomic_DNA"/>
</dbReference>
<dbReference type="AlphaFoldDB" id="A0A699I7J4"/>
<feature type="region of interest" description="Disordered" evidence="1">
    <location>
        <begin position="1"/>
        <end position="52"/>
    </location>
</feature>
<gene>
    <name evidence="2" type="ORF">Tci_488619</name>
</gene>
<proteinExistence type="predicted"/>
<name>A0A699I7J4_TANCI</name>
<feature type="non-terminal residue" evidence="2">
    <location>
        <position position="1"/>
    </location>
</feature>
<sequence length="461" mass="52169">HKKEYDSWVNERQMQTTEEKVNTSKALDASLVDTESSGTDSKEQDTSSRLGNYAHDDDAYIRPIYDEELMAELLEENETLKKHYKELFDSIKITRAKTIEHTTSLIATNDNFKAQHQERGFAIASLKNELRKSIENSVNTKFAKSSILGKPMLQSHRNQSVVRQATAFKSERPRISKPRFASQVNVINDLSKPVTTHYLPKERNVASVKPHHMIASSNSRISSENMQRFSSNEMVHNHYLEEAIKKTQECRTSFGHYSSKKELRKLKGKVIVENAVTPPTIAPVVHKVDLEPLSPKLKNNREAHVDYIRITKENVNTLHAIVEQARTLNALDNVLAYALNDHDRATAVKSMIMKEWKPTGKMFKNVGYKWVPIGRSFTIVGTKCPLTRFTSTKIVPPKKPVKSTIITNIKPSSASQWRPKETNHASSSSAPKIIEYRTAKHLDPKNHMGSNVSISPCSSSV</sequence>
<accession>A0A699I7J4</accession>
<organism evidence="2">
    <name type="scientific">Tanacetum cinerariifolium</name>
    <name type="common">Dalmatian daisy</name>
    <name type="synonym">Chrysanthemum cinerariifolium</name>
    <dbReference type="NCBI Taxonomy" id="118510"/>
    <lineage>
        <taxon>Eukaryota</taxon>
        <taxon>Viridiplantae</taxon>
        <taxon>Streptophyta</taxon>
        <taxon>Embryophyta</taxon>
        <taxon>Tracheophyta</taxon>
        <taxon>Spermatophyta</taxon>
        <taxon>Magnoliopsida</taxon>
        <taxon>eudicotyledons</taxon>
        <taxon>Gunneridae</taxon>
        <taxon>Pentapetalae</taxon>
        <taxon>asterids</taxon>
        <taxon>campanulids</taxon>
        <taxon>Asterales</taxon>
        <taxon>Asteraceae</taxon>
        <taxon>Asteroideae</taxon>
        <taxon>Anthemideae</taxon>
        <taxon>Anthemidinae</taxon>
        <taxon>Tanacetum</taxon>
    </lineage>
</organism>
<evidence type="ECO:0000313" key="2">
    <source>
        <dbReference type="EMBL" id="GEZ16646.1"/>
    </source>
</evidence>